<gene>
    <name evidence="1" type="ORF">AVEN_41819_1</name>
</gene>
<sequence length="119" mass="13418">MPSYSLSNCSNHTCVFYVSQTNAYHDMMLTERAVLTTITAAEPFDAFKQNAAHSPVPDVVTATVAGGWTWDEESKQNPHRALEAPHRNSVPSTSIVQLTIVQSIVVPNNRKFQNYRYYR</sequence>
<accession>A0A4Y2ADW6</accession>
<protein>
    <submittedName>
        <fullName evidence="1">Uncharacterized protein</fullName>
    </submittedName>
</protein>
<evidence type="ECO:0000313" key="1">
    <source>
        <dbReference type="EMBL" id="GBL77415.1"/>
    </source>
</evidence>
<dbReference type="Proteomes" id="UP000499080">
    <property type="component" value="Unassembled WGS sequence"/>
</dbReference>
<dbReference type="AlphaFoldDB" id="A0A4Y2ADW6"/>
<proteinExistence type="predicted"/>
<comment type="caution">
    <text evidence="1">The sequence shown here is derived from an EMBL/GenBank/DDBJ whole genome shotgun (WGS) entry which is preliminary data.</text>
</comment>
<reference evidence="1 2" key="1">
    <citation type="journal article" date="2019" name="Sci. Rep.">
        <title>Orb-weaving spider Araneus ventricosus genome elucidates the spidroin gene catalogue.</title>
        <authorList>
            <person name="Kono N."/>
            <person name="Nakamura H."/>
            <person name="Ohtoshi R."/>
            <person name="Moran D.A.P."/>
            <person name="Shinohara A."/>
            <person name="Yoshida Y."/>
            <person name="Fujiwara M."/>
            <person name="Mori M."/>
            <person name="Tomita M."/>
            <person name="Arakawa K."/>
        </authorList>
    </citation>
    <scope>NUCLEOTIDE SEQUENCE [LARGE SCALE GENOMIC DNA]</scope>
</reference>
<dbReference type="EMBL" id="BGPR01000012">
    <property type="protein sequence ID" value="GBL77415.1"/>
    <property type="molecule type" value="Genomic_DNA"/>
</dbReference>
<keyword evidence="2" id="KW-1185">Reference proteome</keyword>
<organism evidence="1 2">
    <name type="scientific">Araneus ventricosus</name>
    <name type="common">Orbweaver spider</name>
    <name type="synonym">Epeira ventricosa</name>
    <dbReference type="NCBI Taxonomy" id="182803"/>
    <lineage>
        <taxon>Eukaryota</taxon>
        <taxon>Metazoa</taxon>
        <taxon>Ecdysozoa</taxon>
        <taxon>Arthropoda</taxon>
        <taxon>Chelicerata</taxon>
        <taxon>Arachnida</taxon>
        <taxon>Araneae</taxon>
        <taxon>Araneomorphae</taxon>
        <taxon>Entelegynae</taxon>
        <taxon>Araneoidea</taxon>
        <taxon>Araneidae</taxon>
        <taxon>Araneus</taxon>
    </lineage>
</organism>
<name>A0A4Y2ADW6_ARAVE</name>
<evidence type="ECO:0000313" key="2">
    <source>
        <dbReference type="Proteomes" id="UP000499080"/>
    </source>
</evidence>